<evidence type="ECO:0000259" key="8">
    <source>
        <dbReference type="SMART" id="SM01403"/>
    </source>
</evidence>
<sequence>MLLPISFTPIAFTRIALINVQRVQSTLSSLKSEDENDKLYKLLELEMRSNDQAVLKSYSQFVNETARELNINVGERWAPKKAVHDRLTLLRSIHVKKKYRVQYETRTYFSFMQLHKLTGSTTNTFLEYIQRNLPEGVALKVAKVALEKFPDHIKQLPPASQNAS</sequence>
<evidence type="ECO:0000256" key="1">
    <source>
        <dbReference type="ARBA" id="ARBA00004173"/>
    </source>
</evidence>
<proteinExistence type="evidence at transcript level"/>
<comment type="subcellular location">
    <subcellularLocation>
        <location evidence="1">Mitochondrion</location>
    </subcellularLocation>
</comment>
<dbReference type="InterPro" id="IPR027486">
    <property type="entry name" value="Ribosomal_uS10_dom"/>
</dbReference>
<dbReference type="GO" id="GO:0005763">
    <property type="term" value="C:mitochondrial small ribosomal subunit"/>
    <property type="evidence" value="ECO:0007669"/>
    <property type="project" value="InterPro"/>
</dbReference>
<comment type="similarity">
    <text evidence="2">Belongs to the universal ribosomal protein uS10 family.</text>
</comment>
<dbReference type="PANTHER" id="PTHR13334">
    <property type="entry name" value="MITOCHONDRIAL 28S RIBOSOMAL PROTEIN S10"/>
    <property type="match status" value="1"/>
</dbReference>
<evidence type="ECO:0000256" key="5">
    <source>
        <dbReference type="ARBA" id="ARBA00023274"/>
    </source>
</evidence>
<evidence type="ECO:0000256" key="3">
    <source>
        <dbReference type="ARBA" id="ARBA00022980"/>
    </source>
</evidence>
<dbReference type="Pfam" id="PF00338">
    <property type="entry name" value="Ribosomal_S10"/>
    <property type="match status" value="1"/>
</dbReference>
<evidence type="ECO:0000256" key="4">
    <source>
        <dbReference type="ARBA" id="ARBA00023128"/>
    </source>
</evidence>
<dbReference type="SUPFAM" id="SSF54999">
    <property type="entry name" value="Ribosomal protein S10"/>
    <property type="match status" value="1"/>
</dbReference>
<accession>A0A069DNH1</accession>
<evidence type="ECO:0000313" key="9">
    <source>
        <dbReference type="EMBL" id="JAC85618.1"/>
    </source>
</evidence>
<organism evidence="9">
    <name type="scientific">Panstrongylus megistus</name>
    <dbReference type="NCBI Taxonomy" id="65343"/>
    <lineage>
        <taxon>Eukaryota</taxon>
        <taxon>Metazoa</taxon>
        <taxon>Ecdysozoa</taxon>
        <taxon>Arthropoda</taxon>
        <taxon>Hexapoda</taxon>
        <taxon>Insecta</taxon>
        <taxon>Pterygota</taxon>
        <taxon>Neoptera</taxon>
        <taxon>Paraneoptera</taxon>
        <taxon>Hemiptera</taxon>
        <taxon>Heteroptera</taxon>
        <taxon>Panheteroptera</taxon>
        <taxon>Cimicomorpha</taxon>
        <taxon>Reduviidae</taxon>
        <taxon>Triatominae</taxon>
        <taxon>Panstrongylus</taxon>
    </lineage>
</organism>
<dbReference type="PANTHER" id="PTHR13334:SF4">
    <property type="entry name" value="SMALL RIBOSOMAL SUBUNIT PROTEIN US10M"/>
    <property type="match status" value="1"/>
</dbReference>
<protein>
    <recommendedName>
        <fullName evidence="6">Small ribosomal subunit protein uS10m</fullName>
    </recommendedName>
    <alternativeName>
        <fullName evidence="7">28S ribosomal protein S10, mitochondrial</fullName>
    </alternativeName>
</protein>
<reference evidence="9" key="1">
    <citation type="journal article" date="2015" name="J. Med. Entomol.">
        <title>A Deep Insight Into the Sialotranscriptome of the Chagas Disease Vector, Panstrongylus megistus (Hemiptera: Heteroptera).</title>
        <authorList>
            <person name="Ribeiro J.M."/>
            <person name="Schwarz A."/>
            <person name="Francischetti I.M."/>
        </authorList>
    </citation>
    <scope>NUCLEOTIDE SEQUENCE</scope>
    <source>
        <tissue evidence="9">Salivary glands</tissue>
    </source>
</reference>
<feature type="domain" description="Small ribosomal subunit protein uS10" evidence="8">
    <location>
        <begin position="44"/>
        <end position="142"/>
    </location>
</feature>
<keyword evidence="5" id="KW-0687">Ribonucleoprotein</keyword>
<dbReference type="InterPro" id="IPR036838">
    <property type="entry name" value="Ribosomal_uS10_dom_sf"/>
</dbReference>
<evidence type="ECO:0000256" key="2">
    <source>
        <dbReference type="ARBA" id="ARBA00007102"/>
    </source>
</evidence>
<keyword evidence="4" id="KW-0496">Mitochondrion</keyword>
<evidence type="ECO:0000256" key="6">
    <source>
        <dbReference type="ARBA" id="ARBA00035261"/>
    </source>
</evidence>
<dbReference type="SMART" id="SM01403">
    <property type="entry name" value="Ribosomal_S10"/>
    <property type="match status" value="1"/>
</dbReference>
<dbReference type="AlphaFoldDB" id="A0A069DNH1"/>
<keyword evidence="3 9" id="KW-0689">Ribosomal protein</keyword>
<evidence type="ECO:0000256" key="7">
    <source>
        <dbReference type="ARBA" id="ARBA00035544"/>
    </source>
</evidence>
<dbReference type="Gene3D" id="3.30.70.600">
    <property type="entry name" value="Ribosomal protein S10 domain"/>
    <property type="match status" value="1"/>
</dbReference>
<dbReference type="EMBL" id="GBGD01003271">
    <property type="protein sequence ID" value="JAC85618.1"/>
    <property type="molecule type" value="mRNA"/>
</dbReference>
<name>A0A069DNH1_9HEMI</name>
<dbReference type="InterPro" id="IPR040055">
    <property type="entry name" value="Ribosomal_uS10m"/>
</dbReference>